<dbReference type="EMBL" id="CP009238">
    <property type="protein sequence ID" value="AIL33171.1"/>
    <property type="molecule type" value="Genomic_DNA"/>
</dbReference>
<dbReference type="InterPro" id="IPR005146">
    <property type="entry name" value="B3/B4_tRNA-bd"/>
</dbReference>
<dbReference type="Gene3D" id="3.30.930.10">
    <property type="entry name" value="Bira Bifunctional Protein, Domain 2"/>
    <property type="match status" value="1"/>
</dbReference>
<dbReference type="InterPro" id="IPR033714">
    <property type="entry name" value="tRNA_bind_bactPheRS"/>
</dbReference>
<dbReference type="NCBIfam" id="TIGR00472">
    <property type="entry name" value="pheT_bact"/>
    <property type="match status" value="1"/>
</dbReference>
<keyword evidence="11 16" id="KW-0694">RNA-binding</keyword>
<name>A0A077DG70_9BURK</name>
<dbReference type="Gene3D" id="2.40.50.140">
    <property type="entry name" value="Nucleic acid-binding proteins"/>
    <property type="match status" value="1"/>
</dbReference>
<evidence type="ECO:0000256" key="2">
    <source>
        <dbReference type="ARBA" id="ARBA00008653"/>
    </source>
</evidence>
<dbReference type="GO" id="GO:0004826">
    <property type="term" value="F:phenylalanine-tRNA ligase activity"/>
    <property type="evidence" value="ECO:0007669"/>
    <property type="project" value="UniProtKB-UniRule"/>
</dbReference>
<dbReference type="STRING" id="1072685.IX83_07575"/>
<organism evidence="20 21">
    <name type="scientific">Basilea psittacipulmonis DSM 24701</name>
    <dbReference type="NCBI Taxonomy" id="1072685"/>
    <lineage>
        <taxon>Bacteria</taxon>
        <taxon>Pseudomonadati</taxon>
        <taxon>Pseudomonadota</taxon>
        <taxon>Betaproteobacteria</taxon>
        <taxon>Burkholderiales</taxon>
        <taxon>Alcaligenaceae</taxon>
        <taxon>Basilea</taxon>
    </lineage>
</organism>
<dbReference type="InterPro" id="IPR004532">
    <property type="entry name" value="Phe-tRNA-ligase_IIc_bsu_bact"/>
</dbReference>
<evidence type="ECO:0000256" key="5">
    <source>
        <dbReference type="ARBA" id="ARBA00022555"/>
    </source>
</evidence>
<evidence type="ECO:0000256" key="1">
    <source>
        <dbReference type="ARBA" id="ARBA00004496"/>
    </source>
</evidence>
<dbReference type="KEGG" id="bpsi:IX83_07575"/>
<dbReference type="InterPro" id="IPR005121">
    <property type="entry name" value="Fdx_antiC-bd"/>
</dbReference>
<keyword evidence="7 15" id="KW-0479">Metal-binding</keyword>
<dbReference type="PROSITE" id="PS50886">
    <property type="entry name" value="TRBD"/>
    <property type="match status" value="1"/>
</dbReference>
<evidence type="ECO:0000259" key="18">
    <source>
        <dbReference type="PROSITE" id="PS51447"/>
    </source>
</evidence>
<proteinExistence type="inferred from homology"/>
<dbReference type="Gene3D" id="3.50.40.10">
    <property type="entry name" value="Phenylalanyl-trna Synthetase, Chain B, domain 3"/>
    <property type="match status" value="1"/>
</dbReference>
<evidence type="ECO:0000313" key="21">
    <source>
        <dbReference type="Proteomes" id="UP000028945"/>
    </source>
</evidence>
<evidence type="ECO:0000259" key="19">
    <source>
        <dbReference type="PROSITE" id="PS51483"/>
    </source>
</evidence>
<dbReference type="PANTHER" id="PTHR10947:SF0">
    <property type="entry name" value="PHENYLALANINE--TRNA LIGASE BETA SUBUNIT"/>
    <property type="match status" value="1"/>
</dbReference>
<feature type="domain" description="B5" evidence="19">
    <location>
        <begin position="401"/>
        <end position="476"/>
    </location>
</feature>
<dbReference type="FunFam" id="2.40.50.140:FF:000045">
    <property type="entry name" value="Phenylalanine--tRNA ligase beta subunit"/>
    <property type="match status" value="1"/>
</dbReference>
<evidence type="ECO:0000256" key="14">
    <source>
        <dbReference type="ARBA" id="ARBA00049255"/>
    </source>
</evidence>
<dbReference type="SUPFAM" id="SSF46955">
    <property type="entry name" value="Putative DNA-binding domain"/>
    <property type="match status" value="1"/>
</dbReference>
<evidence type="ECO:0000256" key="13">
    <source>
        <dbReference type="ARBA" id="ARBA00023146"/>
    </source>
</evidence>
<feature type="binding site" evidence="15">
    <location>
        <position position="454"/>
    </location>
    <ligand>
        <name>Mg(2+)</name>
        <dbReference type="ChEBI" id="CHEBI:18420"/>
        <note>shared with alpha subunit</note>
    </ligand>
</feature>
<dbReference type="SMART" id="SM00874">
    <property type="entry name" value="B5"/>
    <property type="match status" value="1"/>
</dbReference>
<evidence type="ECO:0000256" key="6">
    <source>
        <dbReference type="ARBA" id="ARBA00022598"/>
    </source>
</evidence>
<comment type="cofactor">
    <cofactor evidence="15">
        <name>Mg(2+)</name>
        <dbReference type="ChEBI" id="CHEBI:18420"/>
    </cofactor>
    <text evidence="15">Binds 2 magnesium ions per tetramer.</text>
</comment>
<dbReference type="GO" id="GO:0000287">
    <property type="term" value="F:magnesium ion binding"/>
    <property type="evidence" value="ECO:0007669"/>
    <property type="project" value="UniProtKB-UniRule"/>
</dbReference>
<keyword evidence="9 15" id="KW-0067">ATP-binding</keyword>
<dbReference type="GO" id="GO:0000049">
    <property type="term" value="F:tRNA binding"/>
    <property type="evidence" value="ECO:0007669"/>
    <property type="project" value="UniProtKB-UniRule"/>
</dbReference>
<evidence type="ECO:0000256" key="10">
    <source>
        <dbReference type="ARBA" id="ARBA00022842"/>
    </source>
</evidence>
<keyword evidence="8 15" id="KW-0547">Nucleotide-binding</keyword>
<dbReference type="GO" id="GO:0005524">
    <property type="term" value="F:ATP binding"/>
    <property type="evidence" value="ECO:0007669"/>
    <property type="project" value="UniProtKB-UniRule"/>
</dbReference>
<dbReference type="PROSITE" id="PS51483">
    <property type="entry name" value="B5"/>
    <property type="match status" value="1"/>
</dbReference>
<dbReference type="InterPro" id="IPR045060">
    <property type="entry name" value="Phe-tRNA-ligase_IIc_bsu"/>
</dbReference>
<dbReference type="SUPFAM" id="SSF50249">
    <property type="entry name" value="Nucleic acid-binding proteins"/>
    <property type="match status" value="1"/>
</dbReference>
<keyword evidence="13 15" id="KW-0030">Aminoacyl-tRNA synthetase</keyword>
<evidence type="ECO:0000256" key="15">
    <source>
        <dbReference type="HAMAP-Rule" id="MF_00283"/>
    </source>
</evidence>
<dbReference type="InterPro" id="IPR036690">
    <property type="entry name" value="Fdx_antiC-bd_sf"/>
</dbReference>
<feature type="binding site" evidence="15">
    <location>
        <position position="464"/>
    </location>
    <ligand>
        <name>Mg(2+)</name>
        <dbReference type="ChEBI" id="CHEBI:18420"/>
        <note>shared with alpha subunit</note>
    </ligand>
</feature>
<dbReference type="SUPFAM" id="SSF56037">
    <property type="entry name" value="PheT/TilS domain"/>
    <property type="match status" value="1"/>
</dbReference>
<dbReference type="InterPro" id="IPR020825">
    <property type="entry name" value="Phe-tRNA_synthase-like_B3/B4"/>
</dbReference>
<dbReference type="Pfam" id="PF03483">
    <property type="entry name" value="B3_4"/>
    <property type="match status" value="1"/>
</dbReference>
<dbReference type="Pfam" id="PF03147">
    <property type="entry name" value="FDX-ACB"/>
    <property type="match status" value="1"/>
</dbReference>
<dbReference type="PANTHER" id="PTHR10947">
    <property type="entry name" value="PHENYLALANYL-TRNA SYNTHETASE BETA CHAIN AND LEUCINE-RICH REPEAT-CONTAINING PROTEIN 47"/>
    <property type="match status" value="1"/>
</dbReference>
<dbReference type="InterPro" id="IPR012340">
    <property type="entry name" value="NA-bd_OB-fold"/>
</dbReference>
<dbReference type="InterPro" id="IPR002547">
    <property type="entry name" value="tRNA-bd_dom"/>
</dbReference>
<comment type="similarity">
    <text evidence="2 15">Belongs to the phenylalanyl-tRNA synthetase beta subunit family. Type 1 subfamily.</text>
</comment>
<feature type="binding site" evidence="15">
    <location>
        <position position="460"/>
    </location>
    <ligand>
        <name>Mg(2+)</name>
        <dbReference type="ChEBI" id="CHEBI:18420"/>
        <note>shared with alpha subunit</note>
    </ligand>
</feature>
<keyword evidence="5 16" id="KW-0820">tRNA-binding</keyword>
<protein>
    <recommendedName>
        <fullName evidence="15">Phenylalanine--tRNA ligase beta subunit</fullName>
        <ecNumber evidence="15">6.1.1.20</ecNumber>
    </recommendedName>
    <alternativeName>
        <fullName evidence="15">Phenylalanyl-tRNA synthetase beta subunit</fullName>
        <shortName evidence="15">PheRS</shortName>
    </alternativeName>
</protein>
<feature type="domain" description="TRNA-binding" evidence="17">
    <location>
        <begin position="39"/>
        <end position="149"/>
    </location>
</feature>
<keyword evidence="10 15" id="KW-0460">Magnesium</keyword>
<comment type="subunit">
    <text evidence="3 15">Tetramer of two alpha and two beta subunits.</text>
</comment>
<dbReference type="HAMAP" id="MF_00283">
    <property type="entry name" value="Phe_tRNA_synth_beta1"/>
    <property type="match status" value="1"/>
</dbReference>
<feature type="domain" description="FDX-ACB" evidence="18">
    <location>
        <begin position="704"/>
        <end position="800"/>
    </location>
</feature>
<dbReference type="SUPFAM" id="SSF54991">
    <property type="entry name" value="Anticodon-binding domain of PheRS"/>
    <property type="match status" value="1"/>
</dbReference>
<evidence type="ECO:0000256" key="11">
    <source>
        <dbReference type="ARBA" id="ARBA00022884"/>
    </source>
</evidence>
<dbReference type="Pfam" id="PF01588">
    <property type="entry name" value="tRNA_bind"/>
    <property type="match status" value="1"/>
</dbReference>
<gene>
    <name evidence="15" type="primary">pheT</name>
    <name evidence="20" type="ORF">IX83_07575</name>
</gene>
<dbReference type="SMART" id="SM00873">
    <property type="entry name" value="B3_4"/>
    <property type="match status" value="1"/>
</dbReference>
<dbReference type="RefSeq" id="WP_038500850.1">
    <property type="nucleotide sequence ID" value="NZ_AFWK01000031.1"/>
</dbReference>
<dbReference type="Gene3D" id="3.30.70.380">
    <property type="entry name" value="Ferrodoxin-fold anticodon-binding domain"/>
    <property type="match status" value="1"/>
</dbReference>
<dbReference type="Pfam" id="PF17759">
    <property type="entry name" value="tRNA_synthFbeta"/>
    <property type="match status" value="1"/>
</dbReference>
<keyword evidence="21" id="KW-1185">Reference proteome</keyword>
<dbReference type="GO" id="GO:0006432">
    <property type="term" value="P:phenylalanyl-tRNA aminoacylation"/>
    <property type="evidence" value="ECO:0007669"/>
    <property type="project" value="UniProtKB-UniRule"/>
</dbReference>
<dbReference type="InterPro" id="IPR045864">
    <property type="entry name" value="aa-tRNA-synth_II/BPL/LPL"/>
</dbReference>
<dbReference type="Proteomes" id="UP000028945">
    <property type="component" value="Chromosome"/>
</dbReference>
<dbReference type="PROSITE" id="PS51447">
    <property type="entry name" value="FDX_ACB"/>
    <property type="match status" value="1"/>
</dbReference>
<dbReference type="HOGENOM" id="CLU_016891_0_0_4"/>
<dbReference type="SMART" id="SM00896">
    <property type="entry name" value="FDX-ACB"/>
    <property type="match status" value="1"/>
</dbReference>
<keyword evidence="4 15" id="KW-0963">Cytoplasm</keyword>
<keyword evidence="6 15" id="KW-0436">Ligase</keyword>
<keyword evidence="12 15" id="KW-0648">Protein biosynthesis</keyword>
<evidence type="ECO:0000256" key="3">
    <source>
        <dbReference type="ARBA" id="ARBA00011209"/>
    </source>
</evidence>
<sequence length="800" mass="88723">MLFPESWLRAVVNPTQDTEALGHLLTMAGLEIEEIAPVAVPFSGVVVARIEAIEPHPDADKLRVCQVNDGSGTLLQVVCGAPNAAKGLTVPLARIGAQLPGGIKISKGKLRGVESFGMLCSATEIGMTQEHDGLLVLDPEQVELGQDIRDVFRLDEQIFELKITPNRADCLSIKGVAREVGALTGAKVKEFDFTPVPATISDVIPVTVNAPDLCGRFAGRVIRGVNAHTPTPAWMKERLERSGQRSVNVLVDISNYVMLELGTPSHIFDLDKMATKAITVDWAKSGETLTLLNNETVTLDEKVGVVYAGTKPEAMAGVMGGLEASVSEETQHIFVEQAFWHPAAIAGLTRRFKLNSEAAHRFERGVDFACLTDHLEYLTRLIVTICGGEVGPLQDQVVNLPKRQPVSMRVSRCQKILGVDIPSERIAEIFTDLAFDYQFKDGVFTVQSPSWRFDIEIEEDLIEEVARIYGFDNIPANPPVAPAVMLPTYEKKGRPHHIRDLMVAQDYQEVVNYSFVPESWEKDFVSNDDPIRLLNPIASQLSVMRSSLLAGLVDNVVFNAKRQLNRVRVFELGAVFSKDEKVVSGDLTVKGVRQVPHLAAVAWGPAFPEQWGVAHRNVDFYDVKADLCQLFPAQNDVKFQSKAFPALHPGRSAAVIYQGKEIGFIGELHPSLVQKYDLTNAPVVFEVEFAAFENVPLPRVKEYSKQPQVIRDLAIWAPKSLELSSLLETLKRAKNEELKRIKEVTLFDVWKDPNSNTDERSLALRFVLQDTQHTLEDAQVEQTMAAVLKLWTETYSVRQR</sequence>
<evidence type="ECO:0000256" key="12">
    <source>
        <dbReference type="ARBA" id="ARBA00022917"/>
    </source>
</evidence>
<evidence type="ECO:0000256" key="7">
    <source>
        <dbReference type="ARBA" id="ARBA00022723"/>
    </source>
</evidence>
<dbReference type="InterPro" id="IPR041616">
    <property type="entry name" value="PheRS_beta_core"/>
</dbReference>
<evidence type="ECO:0000256" key="4">
    <source>
        <dbReference type="ARBA" id="ARBA00022490"/>
    </source>
</evidence>
<evidence type="ECO:0000256" key="16">
    <source>
        <dbReference type="PROSITE-ProRule" id="PRU00209"/>
    </source>
</evidence>
<dbReference type="AlphaFoldDB" id="A0A077DG70"/>
<evidence type="ECO:0000259" key="17">
    <source>
        <dbReference type="PROSITE" id="PS50886"/>
    </source>
</evidence>
<dbReference type="OrthoDB" id="9805455at2"/>
<dbReference type="InterPro" id="IPR009061">
    <property type="entry name" value="DNA-bd_dom_put_sf"/>
</dbReference>
<dbReference type="Pfam" id="PF03484">
    <property type="entry name" value="B5"/>
    <property type="match status" value="1"/>
</dbReference>
<dbReference type="NCBIfam" id="NF045760">
    <property type="entry name" value="YtpR"/>
    <property type="match status" value="1"/>
</dbReference>
<dbReference type="CDD" id="cd00769">
    <property type="entry name" value="PheRS_beta_core"/>
    <property type="match status" value="1"/>
</dbReference>
<dbReference type="CDD" id="cd02796">
    <property type="entry name" value="tRNA_bind_bactPheRS"/>
    <property type="match status" value="1"/>
</dbReference>
<reference evidence="20 21" key="1">
    <citation type="journal article" date="2014" name="BMC Genomics">
        <title>A genomic perspective on a new bacterial genus and species from the Alcaligenaceae family, Basilea psittacipulmonis.</title>
        <authorList>
            <person name="Whiteson K.L."/>
            <person name="Hernandez D."/>
            <person name="Lazarevic V."/>
            <person name="Gaia N."/>
            <person name="Farinelli L."/>
            <person name="Francois P."/>
            <person name="Pilo P."/>
            <person name="Frey J."/>
            <person name="Schrenzel J."/>
        </authorList>
    </citation>
    <scope>NUCLEOTIDE SEQUENCE [LARGE SCALE GENOMIC DNA]</scope>
    <source>
        <strain evidence="20 21">DSM 24701</strain>
    </source>
</reference>
<evidence type="ECO:0000313" key="20">
    <source>
        <dbReference type="EMBL" id="AIL33171.1"/>
    </source>
</evidence>
<dbReference type="EC" id="6.1.1.20" evidence="15"/>
<dbReference type="GO" id="GO:0009328">
    <property type="term" value="C:phenylalanine-tRNA ligase complex"/>
    <property type="evidence" value="ECO:0007669"/>
    <property type="project" value="TreeGrafter"/>
</dbReference>
<dbReference type="FunFam" id="3.30.56.10:FF:000002">
    <property type="entry name" value="Phenylalanine--tRNA ligase beta subunit"/>
    <property type="match status" value="1"/>
</dbReference>
<comment type="catalytic activity">
    <reaction evidence="14 15">
        <text>tRNA(Phe) + L-phenylalanine + ATP = L-phenylalanyl-tRNA(Phe) + AMP + diphosphate + H(+)</text>
        <dbReference type="Rhea" id="RHEA:19413"/>
        <dbReference type="Rhea" id="RHEA-COMP:9668"/>
        <dbReference type="Rhea" id="RHEA-COMP:9699"/>
        <dbReference type="ChEBI" id="CHEBI:15378"/>
        <dbReference type="ChEBI" id="CHEBI:30616"/>
        <dbReference type="ChEBI" id="CHEBI:33019"/>
        <dbReference type="ChEBI" id="CHEBI:58095"/>
        <dbReference type="ChEBI" id="CHEBI:78442"/>
        <dbReference type="ChEBI" id="CHEBI:78531"/>
        <dbReference type="ChEBI" id="CHEBI:456215"/>
        <dbReference type="EC" id="6.1.1.20"/>
    </reaction>
</comment>
<dbReference type="InterPro" id="IPR005147">
    <property type="entry name" value="tRNA_synthase_B5-dom"/>
</dbReference>
<comment type="subcellular location">
    <subcellularLocation>
        <location evidence="1 15">Cytoplasm</location>
    </subcellularLocation>
</comment>
<dbReference type="Gene3D" id="3.30.56.10">
    <property type="match status" value="2"/>
</dbReference>
<dbReference type="eggNOG" id="COG0072">
    <property type="taxonomic scope" value="Bacteria"/>
</dbReference>
<feature type="binding site" evidence="15">
    <location>
        <position position="463"/>
    </location>
    <ligand>
        <name>Mg(2+)</name>
        <dbReference type="ChEBI" id="CHEBI:18420"/>
        <note>shared with alpha subunit</note>
    </ligand>
</feature>
<evidence type="ECO:0000256" key="8">
    <source>
        <dbReference type="ARBA" id="ARBA00022741"/>
    </source>
</evidence>
<evidence type="ECO:0000256" key="9">
    <source>
        <dbReference type="ARBA" id="ARBA00022840"/>
    </source>
</evidence>
<dbReference type="FunFam" id="3.30.930.10:FF:000022">
    <property type="entry name" value="Phenylalanine--tRNA ligase beta subunit"/>
    <property type="match status" value="1"/>
</dbReference>
<accession>A0A077DG70</accession>
<dbReference type="SUPFAM" id="SSF55681">
    <property type="entry name" value="Class II aaRS and biotin synthetases"/>
    <property type="match status" value="1"/>
</dbReference>